<dbReference type="Proteomes" id="UP000790709">
    <property type="component" value="Unassembled WGS sequence"/>
</dbReference>
<organism evidence="1 2">
    <name type="scientific">Leucogyrophana mollusca</name>
    <dbReference type="NCBI Taxonomy" id="85980"/>
    <lineage>
        <taxon>Eukaryota</taxon>
        <taxon>Fungi</taxon>
        <taxon>Dikarya</taxon>
        <taxon>Basidiomycota</taxon>
        <taxon>Agaricomycotina</taxon>
        <taxon>Agaricomycetes</taxon>
        <taxon>Agaricomycetidae</taxon>
        <taxon>Boletales</taxon>
        <taxon>Boletales incertae sedis</taxon>
        <taxon>Leucogyrophana</taxon>
    </lineage>
</organism>
<dbReference type="EMBL" id="MU266850">
    <property type="protein sequence ID" value="KAH7918121.1"/>
    <property type="molecule type" value="Genomic_DNA"/>
</dbReference>
<comment type="caution">
    <text evidence="1">The sequence shown here is derived from an EMBL/GenBank/DDBJ whole genome shotgun (WGS) entry which is preliminary data.</text>
</comment>
<gene>
    <name evidence="1" type="ORF">BV22DRAFT_1051944</name>
</gene>
<keyword evidence="2" id="KW-1185">Reference proteome</keyword>
<sequence length="193" mass="20565">MSSNSNTARNRTIIWGTTLIINADEIANDRGCHGERTIILTIPDGRGCNMTSVWKSSKGGKPLAPVVDLTRTIHFIASIDISANAAPVDLGAEGTTILTHARVCFGFIHSHPPTFAAIATAEGPQQLSKTLLLMGRSGGGDGDASPECTFREPVLVATGCPRVGTQEFMALIGVDPKLCVKDHSQSTSIRWRR</sequence>
<proteinExistence type="predicted"/>
<protein>
    <submittedName>
        <fullName evidence="1">Uncharacterized protein</fullName>
    </submittedName>
</protein>
<name>A0ACB8AYP5_9AGAM</name>
<evidence type="ECO:0000313" key="2">
    <source>
        <dbReference type="Proteomes" id="UP000790709"/>
    </source>
</evidence>
<evidence type="ECO:0000313" key="1">
    <source>
        <dbReference type="EMBL" id="KAH7918121.1"/>
    </source>
</evidence>
<accession>A0ACB8AYP5</accession>
<reference evidence="1" key="1">
    <citation type="journal article" date="2021" name="New Phytol.">
        <title>Evolutionary innovations through gain and loss of genes in the ectomycorrhizal Boletales.</title>
        <authorList>
            <person name="Wu G."/>
            <person name="Miyauchi S."/>
            <person name="Morin E."/>
            <person name="Kuo A."/>
            <person name="Drula E."/>
            <person name="Varga T."/>
            <person name="Kohler A."/>
            <person name="Feng B."/>
            <person name="Cao Y."/>
            <person name="Lipzen A."/>
            <person name="Daum C."/>
            <person name="Hundley H."/>
            <person name="Pangilinan J."/>
            <person name="Johnson J."/>
            <person name="Barry K."/>
            <person name="LaButti K."/>
            <person name="Ng V."/>
            <person name="Ahrendt S."/>
            <person name="Min B."/>
            <person name="Choi I.G."/>
            <person name="Park H."/>
            <person name="Plett J.M."/>
            <person name="Magnuson J."/>
            <person name="Spatafora J.W."/>
            <person name="Nagy L.G."/>
            <person name="Henrissat B."/>
            <person name="Grigoriev I.V."/>
            <person name="Yang Z.L."/>
            <person name="Xu J."/>
            <person name="Martin F.M."/>
        </authorList>
    </citation>
    <scope>NUCLEOTIDE SEQUENCE</scope>
    <source>
        <strain evidence="1">KUC20120723A-06</strain>
    </source>
</reference>